<comment type="caution">
    <text evidence="2">The sequence shown here is derived from an EMBL/GenBank/DDBJ whole genome shotgun (WGS) entry which is preliminary data.</text>
</comment>
<feature type="transmembrane region" description="Helical" evidence="1">
    <location>
        <begin position="174"/>
        <end position="198"/>
    </location>
</feature>
<organism evidence="2 3">
    <name type="scientific">Ohessyouella blattaphilus</name>
    <dbReference type="NCBI Taxonomy" id="2949333"/>
    <lineage>
        <taxon>Bacteria</taxon>
        <taxon>Bacillati</taxon>
        <taxon>Bacillota</taxon>
        <taxon>Clostridia</taxon>
        <taxon>Lachnospirales</taxon>
        <taxon>Lachnospiraceae</taxon>
        <taxon>Ohessyouella</taxon>
    </lineage>
</organism>
<evidence type="ECO:0000313" key="2">
    <source>
        <dbReference type="EMBL" id="MCP1109799.1"/>
    </source>
</evidence>
<feature type="transmembrane region" description="Helical" evidence="1">
    <location>
        <begin position="130"/>
        <end position="154"/>
    </location>
</feature>
<feature type="transmembrane region" description="Helical" evidence="1">
    <location>
        <begin position="233"/>
        <end position="255"/>
    </location>
</feature>
<protein>
    <submittedName>
        <fullName evidence="2">ABC transporter permease subunit</fullName>
    </submittedName>
</protein>
<keyword evidence="1" id="KW-0472">Membrane</keyword>
<evidence type="ECO:0000256" key="1">
    <source>
        <dbReference type="SAM" id="Phobius"/>
    </source>
</evidence>
<accession>A0ABT1EGH6</accession>
<dbReference type="Proteomes" id="UP001523565">
    <property type="component" value="Unassembled WGS sequence"/>
</dbReference>
<name>A0ABT1EGH6_9FIRM</name>
<sequence>MIISKMQLAIAKKDMGNMLKNKNLLLPLTIVPIMFSVFMPTVFVLIMLLSPLDRVDMEGMEKLFAQLPGNSQDLRELGLNMFLNYILPVFFIIIPVMAASVMAAGSFVGEKEKSTLETLFYSPLSLRQIFEAKIMASVSLSVMVTYASFILMILTVELEVFLITGKGWLPGVNWPIILILLAPAISLIAVALIVKGSAKAQTMEEAQQKSVFLVLPLALLMVGQFTGLFLLKWWLLLILGVLLAVIAGIVTKMIYGDLDYEKVLK</sequence>
<feature type="transmembrane region" description="Helical" evidence="1">
    <location>
        <begin position="210"/>
        <end position="227"/>
    </location>
</feature>
<dbReference type="Pfam" id="PF12679">
    <property type="entry name" value="ABC2_membrane_2"/>
    <property type="match status" value="1"/>
</dbReference>
<keyword evidence="1" id="KW-0812">Transmembrane</keyword>
<feature type="transmembrane region" description="Helical" evidence="1">
    <location>
        <begin position="24"/>
        <end position="49"/>
    </location>
</feature>
<evidence type="ECO:0000313" key="3">
    <source>
        <dbReference type="Proteomes" id="UP001523565"/>
    </source>
</evidence>
<dbReference type="EMBL" id="JAMZFV010000006">
    <property type="protein sequence ID" value="MCP1109799.1"/>
    <property type="molecule type" value="Genomic_DNA"/>
</dbReference>
<gene>
    <name evidence="2" type="ORF">NK118_05970</name>
</gene>
<keyword evidence="1" id="KW-1133">Transmembrane helix</keyword>
<proteinExistence type="predicted"/>
<feature type="transmembrane region" description="Helical" evidence="1">
    <location>
        <begin position="85"/>
        <end position="109"/>
    </location>
</feature>
<reference evidence="2 3" key="1">
    <citation type="journal article" date="2022" name="Genome Biol. Evol.">
        <title>Host diet, physiology and behaviors set the stage for Lachnospiraceae cladogenesis.</title>
        <authorList>
            <person name="Vera-Ponce De Leon A."/>
            <person name="Schneider M."/>
            <person name="Jahnes B.C."/>
            <person name="Sadowski V."/>
            <person name="Camuy-Velez L.A."/>
            <person name="Duan J."/>
            <person name="Sabree Z.L."/>
        </authorList>
    </citation>
    <scope>NUCLEOTIDE SEQUENCE [LARGE SCALE GENOMIC DNA]</scope>
    <source>
        <strain evidence="2 3">PAL227</strain>
    </source>
</reference>
<dbReference type="RefSeq" id="WP_262068680.1">
    <property type="nucleotide sequence ID" value="NZ_JAMXOC010000006.1"/>
</dbReference>
<keyword evidence="3" id="KW-1185">Reference proteome</keyword>